<keyword evidence="3" id="KW-0175">Coiled coil</keyword>
<evidence type="ECO:0000256" key="4">
    <source>
        <dbReference type="RuleBase" id="RU003651"/>
    </source>
</evidence>
<dbReference type="Pfam" id="PF17862">
    <property type="entry name" value="AAA_lid_3"/>
    <property type="match status" value="1"/>
</dbReference>
<dbReference type="InterPro" id="IPR011990">
    <property type="entry name" value="TPR-like_helical_dom_sf"/>
</dbReference>
<dbReference type="Gene3D" id="3.40.50.300">
    <property type="entry name" value="P-loop containing nucleotide triphosphate hydrolases"/>
    <property type="match status" value="1"/>
</dbReference>
<dbReference type="SUPFAM" id="SSF144059">
    <property type="entry name" value="ImpE-like"/>
    <property type="match status" value="1"/>
</dbReference>
<evidence type="ECO:0000256" key="1">
    <source>
        <dbReference type="ARBA" id="ARBA00022741"/>
    </source>
</evidence>
<dbReference type="GO" id="GO:0005524">
    <property type="term" value="F:ATP binding"/>
    <property type="evidence" value="ECO:0007669"/>
    <property type="project" value="UniProtKB-KW"/>
</dbReference>
<evidence type="ECO:0000256" key="5">
    <source>
        <dbReference type="SAM" id="MobiDB-lite"/>
    </source>
</evidence>
<evidence type="ECO:0000256" key="3">
    <source>
        <dbReference type="ARBA" id="ARBA00023054"/>
    </source>
</evidence>
<comment type="caution">
    <text evidence="7">The sequence shown here is derived from an EMBL/GenBank/DDBJ whole genome shotgun (WGS) entry which is preliminary data.</text>
</comment>
<evidence type="ECO:0000313" key="7">
    <source>
        <dbReference type="EMBL" id="MBS4183357.1"/>
    </source>
</evidence>
<dbReference type="Gene3D" id="1.10.8.60">
    <property type="match status" value="1"/>
</dbReference>
<dbReference type="PROSITE" id="PS00674">
    <property type="entry name" value="AAA"/>
    <property type="match status" value="1"/>
</dbReference>
<name>A0A942SZR7_9BACI</name>
<dbReference type="InterPro" id="IPR003960">
    <property type="entry name" value="ATPase_AAA_CS"/>
</dbReference>
<dbReference type="InterPro" id="IPR003593">
    <property type="entry name" value="AAA+_ATPase"/>
</dbReference>
<feature type="domain" description="AAA+ ATPase" evidence="6">
    <location>
        <begin position="204"/>
        <end position="341"/>
    </location>
</feature>
<dbReference type="PANTHER" id="PTHR23077:SF171">
    <property type="entry name" value="NUCLEAR VALOSIN-CONTAINING PROTEIN-LIKE"/>
    <property type="match status" value="1"/>
</dbReference>
<dbReference type="InterPro" id="IPR003959">
    <property type="entry name" value="ATPase_AAA_core"/>
</dbReference>
<dbReference type="Gene3D" id="1.25.40.10">
    <property type="entry name" value="Tetratricopeptide repeat domain"/>
    <property type="match status" value="1"/>
</dbReference>
<dbReference type="GO" id="GO:0016887">
    <property type="term" value="F:ATP hydrolysis activity"/>
    <property type="evidence" value="ECO:0007669"/>
    <property type="project" value="InterPro"/>
</dbReference>
<dbReference type="SMART" id="SM00382">
    <property type="entry name" value="AAA"/>
    <property type="match status" value="1"/>
</dbReference>
<evidence type="ECO:0000259" key="6">
    <source>
        <dbReference type="SMART" id="SM00382"/>
    </source>
</evidence>
<feature type="compositionally biased region" description="Low complexity" evidence="5">
    <location>
        <begin position="107"/>
        <end position="117"/>
    </location>
</feature>
<dbReference type="FunFam" id="3.40.50.300:FF:001025">
    <property type="entry name" value="ATPase family, AAA domain-containing 2B"/>
    <property type="match status" value="1"/>
</dbReference>
<dbReference type="Pfam" id="PF00004">
    <property type="entry name" value="AAA"/>
    <property type="match status" value="1"/>
</dbReference>
<keyword evidence="2 4" id="KW-0067">ATP-binding</keyword>
<feature type="compositionally biased region" description="Low complexity" evidence="5">
    <location>
        <begin position="70"/>
        <end position="98"/>
    </location>
</feature>
<gene>
    <name evidence="7" type="ORF">KHB02_18340</name>
</gene>
<dbReference type="InterPro" id="IPR041569">
    <property type="entry name" value="AAA_lid_3"/>
</dbReference>
<dbReference type="InterPro" id="IPR027417">
    <property type="entry name" value="P-loop_NTPase"/>
</dbReference>
<dbReference type="PANTHER" id="PTHR23077">
    <property type="entry name" value="AAA-FAMILY ATPASE"/>
    <property type="match status" value="1"/>
</dbReference>
<dbReference type="AlphaFoldDB" id="A0A942SZR7"/>
<evidence type="ECO:0000256" key="2">
    <source>
        <dbReference type="ARBA" id="ARBA00022840"/>
    </source>
</evidence>
<organism evidence="7">
    <name type="scientific">Neobacillus citreus</name>
    <dbReference type="NCBI Taxonomy" id="2833578"/>
    <lineage>
        <taxon>Bacteria</taxon>
        <taxon>Bacillati</taxon>
        <taxon>Bacillota</taxon>
        <taxon>Bacilli</taxon>
        <taxon>Bacillales</taxon>
        <taxon>Bacillaceae</taxon>
        <taxon>Neobacillus</taxon>
    </lineage>
</organism>
<feature type="region of interest" description="Disordered" evidence="5">
    <location>
        <begin position="70"/>
        <end position="117"/>
    </location>
</feature>
<proteinExistence type="inferred from homology"/>
<dbReference type="EMBL" id="JAGYPE010000003">
    <property type="protein sequence ID" value="MBS4183357.1"/>
    <property type="molecule type" value="Genomic_DNA"/>
</dbReference>
<protein>
    <submittedName>
        <fullName evidence="7">ATP-binding protein</fullName>
    </submittedName>
</protein>
<dbReference type="InterPro" id="IPR050168">
    <property type="entry name" value="AAA_ATPase_domain"/>
</dbReference>
<reference evidence="7" key="1">
    <citation type="submission" date="2021-05" db="EMBL/GenBank/DDBJ databases">
        <title>Novel Bacillus species.</title>
        <authorList>
            <person name="Liu G."/>
        </authorList>
    </citation>
    <scope>NUCLEOTIDE SEQUENCE</scope>
    <source>
        <strain evidence="7">FJAT-50051</strain>
    </source>
</reference>
<sequence>MTDPLSALAAAVAALPDDRTLRVRYAELLVDAGQYGEAIEHATVVLQAVPGDEQAGAVVRRAAMAAADAAAGPDGTAPTAGAAPETGSAPTTGSTPTTERAEHADVADAADATSEATDGVDWSALEAAIADPTEPPFVERVRDDSPDAVAVPVADDGDPIVELRRETVRLTDVGGLEPVKRRIEESFLQPMAHPDIAAAFGKKLRGGLMLYGPPGCGKTFIARAIAGELGAHFLSVTLSDVLDKYIGESEKNIHRVFRRARLHAPAVLFFDEMDAIGAKRSGNTFSSFRNVVNQILVELDGVDSQNDGVYVLAATNHPWDVDSALKRPGRFDRMVLVRPPDDDAREAILRVHLRARPIEGIDLGDLVRRTRGFSGADLEHLVTTAAEKAMTESIRTGAVRPVRMDDMRAALKEVKPSIGPWVQAARNVAEYANNGGEYDDMVEWLREEKAL</sequence>
<keyword evidence="1 4" id="KW-0547">Nucleotide-binding</keyword>
<comment type="similarity">
    <text evidence="4">Belongs to the AAA ATPase family.</text>
</comment>
<accession>A0A942SZR7</accession>
<dbReference type="SUPFAM" id="SSF52540">
    <property type="entry name" value="P-loop containing nucleoside triphosphate hydrolases"/>
    <property type="match status" value="1"/>
</dbReference>